<dbReference type="Proteomes" id="UP000006911">
    <property type="component" value="Unassembled WGS sequence"/>
</dbReference>
<proteinExistence type="predicted"/>
<reference evidence="1 2" key="1">
    <citation type="journal article" date="2010" name="Nature">
        <title>Perigord black truffle genome uncovers evolutionary origins and mechanisms of symbiosis.</title>
        <authorList>
            <person name="Martin F."/>
            <person name="Kohler A."/>
            <person name="Murat C."/>
            <person name="Balestrini R."/>
            <person name="Coutinho P.M."/>
            <person name="Jaillon O."/>
            <person name="Montanini B."/>
            <person name="Morin E."/>
            <person name="Noel B."/>
            <person name="Percudani R."/>
            <person name="Porcel B."/>
            <person name="Rubini A."/>
            <person name="Amicucci A."/>
            <person name="Amselem J."/>
            <person name="Anthouard V."/>
            <person name="Arcioni S."/>
            <person name="Artiguenave F."/>
            <person name="Aury J.M."/>
            <person name="Ballario P."/>
            <person name="Bolchi A."/>
            <person name="Brenna A."/>
            <person name="Brun A."/>
            <person name="Buee M."/>
            <person name="Cantarel B."/>
            <person name="Chevalier G."/>
            <person name="Couloux A."/>
            <person name="Da Silva C."/>
            <person name="Denoeud F."/>
            <person name="Duplessis S."/>
            <person name="Ghignone S."/>
            <person name="Hilselberger B."/>
            <person name="Iotti M."/>
            <person name="Marcais B."/>
            <person name="Mello A."/>
            <person name="Miranda M."/>
            <person name="Pacioni G."/>
            <person name="Quesneville H."/>
            <person name="Riccioni C."/>
            <person name="Ruotolo R."/>
            <person name="Splivallo R."/>
            <person name="Stocchi V."/>
            <person name="Tisserant E."/>
            <person name="Viscomi A.R."/>
            <person name="Zambonelli A."/>
            <person name="Zampieri E."/>
            <person name="Henrissat B."/>
            <person name="Lebrun M.H."/>
            <person name="Paolocci F."/>
            <person name="Bonfante P."/>
            <person name="Ottonello S."/>
            <person name="Wincker P."/>
        </authorList>
    </citation>
    <scope>NUCLEOTIDE SEQUENCE [LARGE SCALE GENOMIC DNA]</scope>
    <source>
        <strain evidence="1 2">Mel28</strain>
    </source>
</reference>
<keyword evidence="2" id="KW-1185">Reference proteome</keyword>
<name>D5GHD5_TUBMM</name>
<dbReference type="EMBL" id="FN430318">
    <property type="protein sequence ID" value="CAZ83928.1"/>
    <property type="molecule type" value="Genomic_DNA"/>
</dbReference>
<protein>
    <submittedName>
        <fullName evidence="1">(Perigord truffle) hypothetical protein</fullName>
    </submittedName>
</protein>
<gene>
    <name evidence="1" type="ORF">GSTUM_00007813001</name>
</gene>
<accession>D5GHD5</accession>
<dbReference type="HOGENOM" id="CLU_2335170_0_0_1"/>
<sequence>MSFKLPKRTSPGSITVPKLAPELQILPQTQDMSRTGLIPAHTVPYHGMAQHISPATSAFLVCEDVRSNKRFIREPRRSPRFSLRSGAAIRMYVQHWAW</sequence>
<dbReference type="InParanoid" id="D5GHD5"/>
<dbReference type="KEGG" id="tml:GSTUM_00007813001"/>
<organism evidence="1 2">
    <name type="scientific">Tuber melanosporum (strain Mel28)</name>
    <name type="common">Perigord black truffle</name>
    <dbReference type="NCBI Taxonomy" id="656061"/>
    <lineage>
        <taxon>Eukaryota</taxon>
        <taxon>Fungi</taxon>
        <taxon>Dikarya</taxon>
        <taxon>Ascomycota</taxon>
        <taxon>Pezizomycotina</taxon>
        <taxon>Pezizomycetes</taxon>
        <taxon>Pezizales</taxon>
        <taxon>Tuberaceae</taxon>
        <taxon>Tuber</taxon>
    </lineage>
</organism>
<evidence type="ECO:0000313" key="2">
    <source>
        <dbReference type="Proteomes" id="UP000006911"/>
    </source>
</evidence>
<dbReference type="AlphaFoldDB" id="D5GHD5"/>
<evidence type="ECO:0000313" key="1">
    <source>
        <dbReference type="EMBL" id="CAZ83928.1"/>
    </source>
</evidence>